<keyword evidence="4" id="KW-1185">Reference proteome</keyword>
<proteinExistence type="predicted"/>
<dbReference type="InterPro" id="IPR000082">
    <property type="entry name" value="SEA_dom"/>
</dbReference>
<dbReference type="InterPro" id="IPR036364">
    <property type="entry name" value="SEA_dom_sf"/>
</dbReference>
<keyword evidence="1" id="KW-1133">Transmembrane helix</keyword>
<comment type="caution">
    <text evidence="3">The sequence shown here is derived from an EMBL/GenBank/DDBJ whole genome shotgun (WGS) entry which is preliminary data.</text>
</comment>
<reference evidence="3 4" key="1">
    <citation type="submission" date="2024-04" db="EMBL/GenBank/DDBJ databases">
        <authorList>
            <consortium name="Genoscope - CEA"/>
            <person name="William W."/>
        </authorList>
    </citation>
    <scope>NUCLEOTIDE SEQUENCE [LARGE SCALE GENOMIC DNA]</scope>
</reference>
<evidence type="ECO:0000313" key="3">
    <source>
        <dbReference type="EMBL" id="CAL1531603.1"/>
    </source>
</evidence>
<dbReference type="Gene3D" id="3.30.70.960">
    <property type="entry name" value="SEA domain"/>
    <property type="match status" value="1"/>
</dbReference>
<feature type="transmembrane region" description="Helical" evidence="1">
    <location>
        <begin position="216"/>
        <end position="238"/>
    </location>
</feature>
<name>A0AAV2HCU4_LYMST</name>
<sequence length="311" mass="34712">DVSIVLQKPVNIINAVINVEFDIKFKENYTDALDNQQSDEFKSTSAKYEQLLKAQFQTVTNFKEIIILGFWRGSTGVTYKVVLKAFENNNQTVNTTKLIQEMQAMKSSLMNITGVEPDYVNKTFDDAVTNFTHVVTEALQDKCLLENICDAGYECDQASQECFSKCKFLTCSDRGECYMDRQMNAQCRCRENVTKAYEDDDCSTSPNQVGLSQNEIIALGTGLGGAVIIIGVIVAMAIHKRKQRNRNAIVPFDNESDESTTSVDLEQTKPDLAAVERGRSSNFYINPKQADVTSFRVQSAPSAFDLYPGQG</sequence>
<evidence type="ECO:0000313" key="4">
    <source>
        <dbReference type="Proteomes" id="UP001497497"/>
    </source>
</evidence>
<feature type="domain" description="SEA" evidence="2">
    <location>
        <begin position="9"/>
        <end position="126"/>
    </location>
</feature>
<feature type="non-terminal residue" evidence="3">
    <location>
        <position position="1"/>
    </location>
</feature>
<dbReference type="Proteomes" id="UP001497497">
    <property type="component" value="Unassembled WGS sequence"/>
</dbReference>
<dbReference type="EMBL" id="CAXITT010000094">
    <property type="protein sequence ID" value="CAL1531603.1"/>
    <property type="molecule type" value="Genomic_DNA"/>
</dbReference>
<keyword evidence="1" id="KW-0812">Transmembrane</keyword>
<keyword evidence="1" id="KW-0472">Membrane</keyword>
<dbReference type="AlphaFoldDB" id="A0AAV2HCU4"/>
<dbReference type="SUPFAM" id="SSF82671">
    <property type="entry name" value="SEA domain"/>
    <property type="match status" value="1"/>
</dbReference>
<organism evidence="3 4">
    <name type="scientific">Lymnaea stagnalis</name>
    <name type="common">Great pond snail</name>
    <name type="synonym">Helix stagnalis</name>
    <dbReference type="NCBI Taxonomy" id="6523"/>
    <lineage>
        <taxon>Eukaryota</taxon>
        <taxon>Metazoa</taxon>
        <taxon>Spiralia</taxon>
        <taxon>Lophotrochozoa</taxon>
        <taxon>Mollusca</taxon>
        <taxon>Gastropoda</taxon>
        <taxon>Heterobranchia</taxon>
        <taxon>Euthyneura</taxon>
        <taxon>Panpulmonata</taxon>
        <taxon>Hygrophila</taxon>
        <taxon>Lymnaeoidea</taxon>
        <taxon>Lymnaeidae</taxon>
        <taxon>Lymnaea</taxon>
    </lineage>
</organism>
<evidence type="ECO:0000256" key="1">
    <source>
        <dbReference type="SAM" id="Phobius"/>
    </source>
</evidence>
<dbReference type="PROSITE" id="PS50024">
    <property type="entry name" value="SEA"/>
    <property type="match status" value="1"/>
</dbReference>
<dbReference type="Pfam" id="PF01390">
    <property type="entry name" value="SEA"/>
    <property type="match status" value="1"/>
</dbReference>
<evidence type="ECO:0000259" key="2">
    <source>
        <dbReference type="PROSITE" id="PS50024"/>
    </source>
</evidence>
<gene>
    <name evidence="3" type="ORF">GSLYS_00005698001</name>
</gene>
<feature type="non-terminal residue" evidence="3">
    <location>
        <position position="311"/>
    </location>
</feature>
<protein>
    <recommendedName>
        <fullName evidence="2">SEA domain-containing protein</fullName>
    </recommendedName>
</protein>
<accession>A0AAV2HCU4</accession>